<dbReference type="PROSITE" id="PS51099">
    <property type="entry name" value="PTS_EIIB_TYPE_2"/>
    <property type="match status" value="1"/>
</dbReference>
<evidence type="ECO:0000256" key="4">
    <source>
        <dbReference type="ARBA" id="ARBA00022679"/>
    </source>
</evidence>
<feature type="domain" description="PTS EIIB type-2" evidence="7">
    <location>
        <begin position="1"/>
        <end position="100"/>
    </location>
</feature>
<evidence type="ECO:0000256" key="1">
    <source>
        <dbReference type="ARBA" id="ARBA00022448"/>
    </source>
</evidence>
<dbReference type="CDD" id="cd05569">
    <property type="entry name" value="PTS_IIB_fructose"/>
    <property type="match status" value="1"/>
</dbReference>
<name>A0A0F4L9L0_9LACO</name>
<accession>A0A0F4L9L0</accession>
<evidence type="ECO:0000256" key="5">
    <source>
        <dbReference type="ARBA" id="ARBA00022683"/>
    </source>
</evidence>
<keyword evidence="6" id="KW-0418">Kinase</keyword>
<keyword evidence="2" id="KW-0597">Phosphoprotein</keyword>
<dbReference type="GO" id="GO:0016301">
    <property type="term" value="F:kinase activity"/>
    <property type="evidence" value="ECO:0007669"/>
    <property type="project" value="UniProtKB-KW"/>
</dbReference>
<dbReference type="GO" id="GO:0022877">
    <property type="term" value="F:protein-N(PI)-phosphohistidine-fructose phosphotransferase system transporter activity"/>
    <property type="evidence" value="ECO:0007669"/>
    <property type="project" value="InterPro"/>
</dbReference>
<dbReference type="InterPro" id="IPR003353">
    <property type="entry name" value="PTS_IIB_fruc"/>
</dbReference>
<keyword evidence="4" id="KW-0808">Transferase</keyword>
<dbReference type="NCBIfam" id="TIGR00829">
    <property type="entry name" value="FRU"/>
    <property type="match status" value="1"/>
</dbReference>
<dbReference type="InterPro" id="IPR013011">
    <property type="entry name" value="PTS_EIIB_2"/>
</dbReference>
<dbReference type="STRING" id="1218506.JF75_19400"/>
<keyword evidence="1" id="KW-0813">Transport</keyword>
<dbReference type="EMBL" id="JXLH01000029">
    <property type="protein sequence ID" value="KJY54929.1"/>
    <property type="molecule type" value="Genomic_DNA"/>
</dbReference>
<dbReference type="SUPFAM" id="SSF52794">
    <property type="entry name" value="PTS system IIB component-like"/>
    <property type="match status" value="1"/>
</dbReference>
<dbReference type="InterPro" id="IPR050864">
    <property type="entry name" value="Bacterial_PTS_Sugar_Transport"/>
</dbReference>
<dbReference type="HOGENOM" id="CLU_013155_2_1_9"/>
<protein>
    <submittedName>
        <fullName evidence="8">PTS Fru IIB</fullName>
    </submittedName>
</protein>
<dbReference type="PANTHER" id="PTHR30505:SF0">
    <property type="entry name" value="FRUCTOSE-LIKE PTS SYSTEM EIIBC COMPONENT-RELATED"/>
    <property type="match status" value="1"/>
</dbReference>
<evidence type="ECO:0000313" key="8">
    <source>
        <dbReference type="EMBL" id="KJY54929.1"/>
    </source>
</evidence>
<evidence type="ECO:0000256" key="2">
    <source>
        <dbReference type="ARBA" id="ARBA00022553"/>
    </source>
</evidence>
<reference evidence="8 9" key="1">
    <citation type="submission" date="2015-01" db="EMBL/GenBank/DDBJ databases">
        <title>Comparative genomics of the lactic acid bacteria isolated from the honey bee gut.</title>
        <authorList>
            <person name="Ellegaard K.M."/>
            <person name="Tamarit D."/>
            <person name="Javelind E."/>
            <person name="Olofsson T."/>
            <person name="Andersson S.G."/>
            <person name="Vasquez A."/>
        </authorList>
    </citation>
    <scope>NUCLEOTIDE SEQUENCE [LARGE SCALE GENOMIC DNA]</scope>
    <source>
        <strain evidence="8 9">Hma2</strain>
    </source>
</reference>
<keyword evidence="5" id="KW-0598">Phosphotransferase system</keyword>
<dbReference type="Pfam" id="PF02302">
    <property type="entry name" value="PTS_IIB"/>
    <property type="match status" value="1"/>
</dbReference>
<proteinExistence type="predicted"/>
<keyword evidence="9" id="KW-1185">Reference proteome</keyword>
<comment type="caution">
    <text evidence="8">The sequence shown here is derived from an EMBL/GenBank/DDBJ whole genome shotgun (WGS) entry which is preliminary data.</text>
</comment>
<evidence type="ECO:0000256" key="6">
    <source>
        <dbReference type="ARBA" id="ARBA00022777"/>
    </source>
</evidence>
<dbReference type="OrthoDB" id="9782569at2"/>
<dbReference type="PATRIC" id="fig|1218506.3.peg.2043"/>
<evidence type="ECO:0000313" key="9">
    <source>
        <dbReference type="Proteomes" id="UP000033612"/>
    </source>
</evidence>
<dbReference type="GO" id="GO:0090563">
    <property type="term" value="F:protein-phosphocysteine-sugar phosphotransferase activity"/>
    <property type="evidence" value="ECO:0007669"/>
    <property type="project" value="TreeGrafter"/>
</dbReference>
<dbReference type="Gene3D" id="3.40.50.2300">
    <property type="match status" value="1"/>
</dbReference>
<sequence length="104" mass="11255">MKVVGVTSCSTGIAHTYMAAEALKKAAKSLGYEVKVETQGSVGTEDKLTEDDIKNADIIIIASDVPISGRDRFEGLDNVYESGSEPFIINADQELKKAIDYLKK</sequence>
<dbReference type="Proteomes" id="UP000033612">
    <property type="component" value="Unassembled WGS sequence"/>
</dbReference>
<dbReference type="AlphaFoldDB" id="A0A0F4L9L0"/>
<dbReference type="RefSeq" id="WP_046332860.1">
    <property type="nucleotide sequence ID" value="NZ_JBHTBO010000012.1"/>
</dbReference>
<dbReference type="GO" id="GO:0005886">
    <property type="term" value="C:plasma membrane"/>
    <property type="evidence" value="ECO:0007669"/>
    <property type="project" value="TreeGrafter"/>
</dbReference>
<dbReference type="GO" id="GO:0009401">
    <property type="term" value="P:phosphoenolpyruvate-dependent sugar phosphotransferase system"/>
    <property type="evidence" value="ECO:0007669"/>
    <property type="project" value="UniProtKB-KW"/>
</dbReference>
<dbReference type="InterPro" id="IPR003501">
    <property type="entry name" value="PTS_EIIB_2/3"/>
</dbReference>
<gene>
    <name evidence="8" type="ORF">JF75_19400</name>
</gene>
<dbReference type="PANTHER" id="PTHR30505">
    <property type="entry name" value="FRUCTOSE-LIKE PERMEASE"/>
    <property type="match status" value="1"/>
</dbReference>
<evidence type="ECO:0000256" key="3">
    <source>
        <dbReference type="ARBA" id="ARBA00022597"/>
    </source>
</evidence>
<evidence type="ECO:0000259" key="7">
    <source>
        <dbReference type="PROSITE" id="PS51099"/>
    </source>
</evidence>
<keyword evidence="3" id="KW-0762">Sugar transport</keyword>
<organism evidence="8 9">
    <name type="scientific">Lactobacillus kimbladii</name>
    <dbReference type="NCBI Taxonomy" id="1218506"/>
    <lineage>
        <taxon>Bacteria</taxon>
        <taxon>Bacillati</taxon>
        <taxon>Bacillota</taxon>
        <taxon>Bacilli</taxon>
        <taxon>Lactobacillales</taxon>
        <taxon>Lactobacillaceae</taxon>
        <taxon>Lactobacillus</taxon>
    </lineage>
</organism>
<dbReference type="InterPro" id="IPR036095">
    <property type="entry name" value="PTS_EIIB-like_sf"/>
</dbReference>